<keyword evidence="3" id="KW-0732">Signal</keyword>
<reference evidence="4 5" key="2">
    <citation type="journal article" date="2019" name="G3 (Bethesda)">
        <title>Hybrid Assembly of the Genome of the Entomopathogenic Nematode Steinernema carpocapsae Identifies the X-Chromosome.</title>
        <authorList>
            <person name="Serra L."/>
            <person name="Macchietto M."/>
            <person name="Macias-Munoz A."/>
            <person name="McGill C.J."/>
            <person name="Rodriguez I.M."/>
            <person name="Rodriguez B."/>
            <person name="Murad R."/>
            <person name="Mortazavi A."/>
        </authorList>
    </citation>
    <scope>NUCLEOTIDE SEQUENCE [LARGE SCALE GENOMIC DNA]</scope>
    <source>
        <strain evidence="4 5">ALL</strain>
    </source>
</reference>
<evidence type="ECO:0000313" key="5">
    <source>
        <dbReference type="Proteomes" id="UP000298663"/>
    </source>
</evidence>
<feature type="compositionally biased region" description="Acidic residues" evidence="1">
    <location>
        <begin position="396"/>
        <end position="410"/>
    </location>
</feature>
<keyword evidence="2" id="KW-1133">Transmembrane helix</keyword>
<evidence type="ECO:0000256" key="3">
    <source>
        <dbReference type="SAM" id="SignalP"/>
    </source>
</evidence>
<evidence type="ECO:0000256" key="1">
    <source>
        <dbReference type="SAM" id="MobiDB-lite"/>
    </source>
</evidence>
<comment type="caution">
    <text evidence="4">The sequence shown here is derived from an EMBL/GenBank/DDBJ whole genome shotgun (WGS) entry which is preliminary data.</text>
</comment>
<evidence type="ECO:0000313" key="4">
    <source>
        <dbReference type="EMBL" id="TKR64733.1"/>
    </source>
</evidence>
<organism evidence="4 5">
    <name type="scientific">Steinernema carpocapsae</name>
    <name type="common">Entomopathogenic nematode</name>
    <dbReference type="NCBI Taxonomy" id="34508"/>
    <lineage>
        <taxon>Eukaryota</taxon>
        <taxon>Metazoa</taxon>
        <taxon>Ecdysozoa</taxon>
        <taxon>Nematoda</taxon>
        <taxon>Chromadorea</taxon>
        <taxon>Rhabditida</taxon>
        <taxon>Tylenchina</taxon>
        <taxon>Panagrolaimomorpha</taxon>
        <taxon>Strongyloidoidea</taxon>
        <taxon>Steinernematidae</taxon>
        <taxon>Steinernema</taxon>
    </lineage>
</organism>
<feature type="signal peptide" evidence="3">
    <location>
        <begin position="1"/>
        <end position="25"/>
    </location>
</feature>
<keyword evidence="2" id="KW-0812">Transmembrane</keyword>
<protein>
    <submittedName>
        <fullName evidence="4">Uncharacterized protein</fullName>
    </submittedName>
</protein>
<dbReference type="EMBL" id="AZBU02000009">
    <property type="protein sequence ID" value="TKR64733.1"/>
    <property type="molecule type" value="Genomic_DNA"/>
</dbReference>
<name>A0A4U5M802_STECR</name>
<feature type="transmembrane region" description="Helical" evidence="2">
    <location>
        <begin position="300"/>
        <end position="326"/>
    </location>
</feature>
<keyword evidence="5" id="KW-1185">Reference proteome</keyword>
<reference evidence="4 5" key="1">
    <citation type="journal article" date="2015" name="Genome Biol.">
        <title>Comparative genomics of Steinernema reveals deeply conserved gene regulatory networks.</title>
        <authorList>
            <person name="Dillman A.R."/>
            <person name="Macchietto M."/>
            <person name="Porter C.F."/>
            <person name="Rogers A."/>
            <person name="Williams B."/>
            <person name="Antoshechkin I."/>
            <person name="Lee M.M."/>
            <person name="Goodwin Z."/>
            <person name="Lu X."/>
            <person name="Lewis E.E."/>
            <person name="Goodrich-Blair H."/>
            <person name="Stock S.P."/>
            <person name="Adams B.J."/>
            <person name="Sternberg P.W."/>
            <person name="Mortazavi A."/>
        </authorList>
    </citation>
    <scope>NUCLEOTIDE SEQUENCE [LARGE SCALE GENOMIC DNA]</scope>
    <source>
        <strain evidence="4 5">ALL</strain>
    </source>
</reference>
<sequence>MLQRCFAAMLRAAFAVALCAAASTADRLSDECRVLRESGYKIAFFVSGSDLITTQGIDGTEIDLLKEYNDWAKIGQQKPFKPTVARLLLGYDNNFIALPYTAGSLITIGSSKFFAAHNEKEVALNHWLPSEEGAFHFLHESIMNYDFGKVDPATVTFYNNSIFAGKKQFDVTTGKEVVDVDSHVNYTEGHHFDLTHGVVREECQLKTSSINDCSGGVCESIQIFGSNNGGAFCFAVNNCMVASGPKGLFDTISIVPNKTVALPEFSTQSPAAAPRRSLYRKARKLPPQEDQYQWLRELPYPLYCLASLGAFLVLCLWIGVQAIFFLRLSYVVAPARRAPVLTPFSRPPVQHVYHYFRWDENGRMRRMTEQEYFDYQAERGFPAAHAGLERDHSPSADEEDSTQDGSDAEDNQPIYNERNWPGPEWENRHRRHRPRTLPELHEVWGPSTYERDYDRFPPYGPRDPRNPGPLLRR</sequence>
<dbReference type="Proteomes" id="UP000298663">
    <property type="component" value="Unassembled WGS sequence"/>
</dbReference>
<accession>A0A4U5M802</accession>
<evidence type="ECO:0000256" key="2">
    <source>
        <dbReference type="SAM" id="Phobius"/>
    </source>
</evidence>
<gene>
    <name evidence="4" type="ORF">L596_025222</name>
</gene>
<keyword evidence="2" id="KW-0472">Membrane</keyword>
<feature type="region of interest" description="Disordered" evidence="1">
    <location>
        <begin position="387"/>
        <end position="473"/>
    </location>
</feature>
<dbReference type="AlphaFoldDB" id="A0A4U5M802"/>
<proteinExistence type="predicted"/>
<feature type="chain" id="PRO_5020733784" evidence="3">
    <location>
        <begin position="26"/>
        <end position="473"/>
    </location>
</feature>